<dbReference type="InterPro" id="IPR000868">
    <property type="entry name" value="Isochorismatase-like_dom"/>
</dbReference>
<sequence length="757" mass="80456">MAPSLETPPPVVADDVDGRCAAPAKTVADDARCAAAAAATATPTATATAGPAAAADTPRPAVAFAAEPYAFSFAPRKAALLLIDMQRDFLLRDGFGHIQAGDGGVDAVQRTIAPALDVLRAFRALGLAVLHTREGHRADLRDCPTTKLVRQARAPHSRHAAVIGDAAPMGRLLTRGHYGHDFVDDLQPLPGELVVDKPGKGSFFSTLLHEHLVDRGITHLVVAGVTVECCVTTTVREANDRGFDCCILRDCTDGFVPAFKDASLDMVHFSEGLFGFVADSGPLLDALAAYQETQTLLSSSAWNGAFDVQSLRRAYAAGLSPVTVVKTVLERIEHGRHDNPYIWINVAAEADLIARAEHLDVHRNLDLPLFGIPFAAKDNIDVAGLPTTAACPAFSYTPSQNATVIEKLLAAGAILIGKTNMDQFATGLVGVRSPYGACHSVYSGDHVSGGSSSGSAVAVALEQVTFALGTDTAGSGRVPAALNGIVGLKPSKGTVSTHGVVPACKTLDCVSMFAKSIDDAETAWLVAKGFDAADPYARSSRPVTALTNRALLQPEGTYTYALPSEDLLLTHLSPEYLKAFKRVQDAVRRLHGAHEVPFDFDSYLSASDLVYKGAHVAERASALRPFVQQPEKRAALLPITRQIFDQAFTMNAADAFTDLRRAREHTRIMETEFDKCDVVIMPTAPRHPTFLEVEKDPYGPNLEMGVFASAVNVLDLSAVAIPAGLIDGMPFGVSMVGPAFREGMLLEVARRLTALLA</sequence>
<dbReference type="Gene3D" id="3.40.50.850">
    <property type="entry name" value="Isochorismatase-like"/>
    <property type="match status" value="1"/>
</dbReference>
<evidence type="ECO:0000313" key="4">
    <source>
        <dbReference type="EMBL" id="KAL1616986.1"/>
    </source>
</evidence>
<gene>
    <name evidence="4" type="ORF">SLS56_011174</name>
</gene>
<feature type="domain" description="Isochorismatase-like" evidence="2">
    <location>
        <begin position="78"/>
        <end position="268"/>
    </location>
</feature>
<dbReference type="InterPro" id="IPR036928">
    <property type="entry name" value="AS_sf"/>
</dbReference>
<protein>
    <recommendedName>
        <fullName evidence="6">Amidase</fullName>
    </recommendedName>
</protein>
<feature type="domain" description="Amidase" evidence="3">
    <location>
        <begin position="324"/>
        <end position="746"/>
    </location>
</feature>
<evidence type="ECO:0000259" key="3">
    <source>
        <dbReference type="Pfam" id="PF01425"/>
    </source>
</evidence>
<dbReference type="EMBL" id="JAJVDC020000245">
    <property type="protein sequence ID" value="KAL1616986.1"/>
    <property type="molecule type" value="Genomic_DNA"/>
</dbReference>
<keyword evidence="5" id="KW-1185">Reference proteome</keyword>
<dbReference type="CDD" id="cd00431">
    <property type="entry name" value="cysteine_hydrolases"/>
    <property type="match status" value="1"/>
</dbReference>
<dbReference type="NCBIfam" id="NF006043">
    <property type="entry name" value="PRK08186.1"/>
    <property type="match status" value="1"/>
</dbReference>
<evidence type="ECO:0000259" key="2">
    <source>
        <dbReference type="Pfam" id="PF00857"/>
    </source>
</evidence>
<dbReference type="PANTHER" id="PTHR11895">
    <property type="entry name" value="TRANSAMIDASE"/>
    <property type="match status" value="1"/>
</dbReference>
<accession>A0ABR3SCZ3</accession>
<dbReference type="PANTHER" id="PTHR11895:SF169">
    <property type="entry name" value="GLUTAMYL-TRNA(GLN) AMIDOTRANSFERASE"/>
    <property type="match status" value="1"/>
</dbReference>
<dbReference type="Pfam" id="PF01425">
    <property type="entry name" value="Amidase"/>
    <property type="match status" value="1"/>
</dbReference>
<dbReference type="Proteomes" id="UP001521116">
    <property type="component" value="Unassembled WGS sequence"/>
</dbReference>
<name>A0ABR3SCZ3_9PEZI</name>
<evidence type="ECO:0000256" key="1">
    <source>
        <dbReference type="ARBA" id="ARBA00006336"/>
    </source>
</evidence>
<dbReference type="Gene3D" id="1.20.58.1700">
    <property type="match status" value="1"/>
</dbReference>
<comment type="caution">
    <text evidence="4">The sequence shown here is derived from an EMBL/GenBank/DDBJ whole genome shotgun (WGS) entry which is preliminary data.</text>
</comment>
<evidence type="ECO:0008006" key="6">
    <source>
        <dbReference type="Google" id="ProtNLM"/>
    </source>
</evidence>
<organism evidence="4 5">
    <name type="scientific">Neofusicoccum ribis</name>
    <dbReference type="NCBI Taxonomy" id="45134"/>
    <lineage>
        <taxon>Eukaryota</taxon>
        <taxon>Fungi</taxon>
        <taxon>Dikarya</taxon>
        <taxon>Ascomycota</taxon>
        <taxon>Pezizomycotina</taxon>
        <taxon>Dothideomycetes</taxon>
        <taxon>Dothideomycetes incertae sedis</taxon>
        <taxon>Botryosphaeriales</taxon>
        <taxon>Botryosphaeriaceae</taxon>
        <taxon>Neofusicoccum</taxon>
    </lineage>
</organism>
<evidence type="ECO:0000313" key="5">
    <source>
        <dbReference type="Proteomes" id="UP001521116"/>
    </source>
</evidence>
<proteinExistence type="inferred from homology"/>
<dbReference type="InterPro" id="IPR023631">
    <property type="entry name" value="Amidase_dom"/>
</dbReference>
<dbReference type="Pfam" id="PF00857">
    <property type="entry name" value="Isochorismatase"/>
    <property type="match status" value="1"/>
</dbReference>
<dbReference type="InterPro" id="IPR036380">
    <property type="entry name" value="Isochorismatase-like_sf"/>
</dbReference>
<dbReference type="SUPFAM" id="SSF75304">
    <property type="entry name" value="Amidase signature (AS) enzymes"/>
    <property type="match status" value="1"/>
</dbReference>
<dbReference type="Gene3D" id="3.90.1300.10">
    <property type="entry name" value="Amidase signature (AS) domain"/>
    <property type="match status" value="1"/>
</dbReference>
<comment type="similarity">
    <text evidence="1">Belongs to the isochorismatase family.</text>
</comment>
<dbReference type="InterPro" id="IPR000120">
    <property type="entry name" value="Amidase"/>
</dbReference>
<dbReference type="SUPFAM" id="SSF52499">
    <property type="entry name" value="Isochorismatase-like hydrolases"/>
    <property type="match status" value="1"/>
</dbReference>
<reference evidence="4 5" key="1">
    <citation type="submission" date="2024-02" db="EMBL/GenBank/DDBJ databases">
        <title>De novo assembly and annotation of 12 fungi associated with fruit tree decline syndrome in Ontario, Canada.</title>
        <authorList>
            <person name="Sulman M."/>
            <person name="Ellouze W."/>
            <person name="Ilyukhin E."/>
        </authorList>
    </citation>
    <scope>NUCLEOTIDE SEQUENCE [LARGE SCALE GENOMIC DNA]</scope>
    <source>
        <strain evidence="4 5">M1-105</strain>
    </source>
</reference>